<evidence type="ECO:0000256" key="2">
    <source>
        <dbReference type="ARBA" id="ARBA00019138"/>
    </source>
</evidence>
<evidence type="ECO:0000259" key="4">
    <source>
        <dbReference type="PROSITE" id="PS51279"/>
    </source>
</evidence>
<name>A0A5C3MB07_9AGAR</name>
<protein>
    <recommendedName>
        <fullName evidence="2">SWR1-complex protein 5</fullName>
    </recommendedName>
</protein>
<dbReference type="Proteomes" id="UP000308652">
    <property type="component" value="Unassembled WGS sequence"/>
</dbReference>
<evidence type="ECO:0000313" key="5">
    <source>
        <dbReference type="EMBL" id="TFK41646.1"/>
    </source>
</evidence>
<gene>
    <name evidence="5" type="ORF">BDQ12DRAFT_391804</name>
</gene>
<feature type="compositionally biased region" description="Low complexity" evidence="3">
    <location>
        <begin position="113"/>
        <end position="138"/>
    </location>
</feature>
<dbReference type="PROSITE" id="PS51279">
    <property type="entry name" value="BCNT_C"/>
    <property type="match status" value="1"/>
</dbReference>
<dbReference type="AlphaFoldDB" id="A0A5C3MB07"/>
<dbReference type="PANTHER" id="PTHR48407:SF1">
    <property type="entry name" value="CRANIOFACIAL DEVELOPMENT PROTEIN 1"/>
    <property type="match status" value="1"/>
</dbReference>
<evidence type="ECO:0000256" key="1">
    <source>
        <dbReference type="ARBA" id="ARBA00010465"/>
    </source>
</evidence>
<dbReference type="STRING" id="68775.A0A5C3MB07"/>
<keyword evidence="6" id="KW-1185">Reference proteome</keyword>
<accession>A0A5C3MB07</accession>
<feature type="compositionally biased region" description="Acidic residues" evidence="3">
    <location>
        <begin position="10"/>
        <end position="29"/>
    </location>
</feature>
<dbReference type="Pfam" id="PF07572">
    <property type="entry name" value="BCNT"/>
    <property type="match status" value="1"/>
</dbReference>
<dbReference type="OrthoDB" id="445677at2759"/>
<proteinExistence type="inferred from homology"/>
<comment type="similarity">
    <text evidence="1">Belongs to the SWC5 family.</text>
</comment>
<dbReference type="EMBL" id="ML213594">
    <property type="protein sequence ID" value="TFK41646.1"/>
    <property type="molecule type" value="Genomic_DNA"/>
</dbReference>
<reference evidence="5 6" key="1">
    <citation type="journal article" date="2019" name="Nat. Ecol. Evol.">
        <title>Megaphylogeny resolves global patterns of mushroom evolution.</title>
        <authorList>
            <person name="Varga T."/>
            <person name="Krizsan K."/>
            <person name="Foldi C."/>
            <person name="Dima B."/>
            <person name="Sanchez-Garcia M."/>
            <person name="Sanchez-Ramirez S."/>
            <person name="Szollosi G.J."/>
            <person name="Szarkandi J.G."/>
            <person name="Papp V."/>
            <person name="Albert L."/>
            <person name="Andreopoulos W."/>
            <person name="Angelini C."/>
            <person name="Antonin V."/>
            <person name="Barry K.W."/>
            <person name="Bougher N.L."/>
            <person name="Buchanan P."/>
            <person name="Buyck B."/>
            <person name="Bense V."/>
            <person name="Catcheside P."/>
            <person name="Chovatia M."/>
            <person name="Cooper J."/>
            <person name="Damon W."/>
            <person name="Desjardin D."/>
            <person name="Finy P."/>
            <person name="Geml J."/>
            <person name="Haridas S."/>
            <person name="Hughes K."/>
            <person name="Justo A."/>
            <person name="Karasinski D."/>
            <person name="Kautmanova I."/>
            <person name="Kiss B."/>
            <person name="Kocsube S."/>
            <person name="Kotiranta H."/>
            <person name="LaButti K.M."/>
            <person name="Lechner B.E."/>
            <person name="Liimatainen K."/>
            <person name="Lipzen A."/>
            <person name="Lukacs Z."/>
            <person name="Mihaltcheva S."/>
            <person name="Morgado L.N."/>
            <person name="Niskanen T."/>
            <person name="Noordeloos M.E."/>
            <person name="Ohm R.A."/>
            <person name="Ortiz-Santana B."/>
            <person name="Ovrebo C."/>
            <person name="Racz N."/>
            <person name="Riley R."/>
            <person name="Savchenko A."/>
            <person name="Shiryaev A."/>
            <person name="Soop K."/>
            <person name="Spirin V."/>
            <person name="Szebenyi C."/>
            <person name="Tomsovsky M."/>
            <person name="Tulloss R.E."/>
            <person name="Uehling J."/>
            <person name="Grigoriev I.V."/>
            <person name="Vagvolgyi C."/>
            <person name="Papp T."/>
            <person name="Martin F.M."/>
            <person name="Miettinen O."/>
            <person name="Hibbett D.S."/>
            <person name="Nagy L.G."/>
        </authorList>
    </citation>
    <scope>NUCLEOTIDE SEQUENCE [LARGE SCALE GENOMIC DNA]</scope>
    <source>
        <strain evidence="5 6">CBS 166.37</strain>
    </source>
</reference>
<feature type="region of interest" description="Disordered" evidence="3">
    <location>
        <begin position="100"/>
        <end position="171"/>
    </location>
</feature>
<dbReference type="InterPro" id="IPR011421">
    <property type="entry name" value="BCNT-C"/>
</dbReference>
<feature type="domain" description="BCNT-C" evidence="4">
    <location>
        <begin position="156"/>
        <end position="237"/>
    </location>
</feature>
<feature type="compositionally biased region" description="Basic residues" evidence="3">
    <location>
        <begin position="148"/>
        <end position="159"/>
    </location>
</feature>
<dbReference type="GO" id="GO:0000812">
    <property type="term" value="C:Swr1 complex"/>
    <property type="evidence" value="ECO:0007669"/>
    <property type="project" value="TreeGrafter"/>
</dbReference>
<dbReference type="PANTHER" id="PTHR48407">
    <property type="entry name" value="CRANIOFACIAL DEVELOPMENT PROTEIN 1"/>
    <property type="match status" value="1"/>
</dbReference>
<evidence type="ECO:0000256" key="3">
    <source>
        <dbReference type="SAM" id="MobiDB-lite"/>
    </source>
</evidence>
<evidence type="ECO:0000313" key="6">
    <source>
        <dbReference type="Proteomes" id="UP000308652"/>
    </source>
</evidence>
<organism evidence="5 6">
    <name type="scientific">Crucibulum laeve</name>
    <dbReference type="NCBI Taxonomy" id="68775"/>
    <lineage>
        <taxon>Eukaryota</taxon>
        <taxon>Fungi</taxon>
        <taxon>Dikarya</taxon>
        <taxon>Basidiomycota</taxon>
        <taxon>Agaricomycotina</taxon>
        <taxon>Agaricomycetes</taxon>
        <taxon>Agaricomycetidae</taxon>
        <taxon>Agaricales</taxon>
        <taxon>Agaricineae</taxon>
        <taxon>Nidulariaceae</taxon>
        <taxon>Crucibulum</taxon>
    </lineage>
</organism>
<dbReference type="InterPro" id="IPR027124">
    <property type="entry name" value="Swc5/CFDP1/2"/>
</dbReference>
<feature type="region of interest" description="Disordered" evidence="3">
    <location>
        <begin position="1"/>
        <end position="55"/>
    </location>
</feature>
<sequence length="238" mass="25915">MSTTQHIPSDSEDDEDYVPPAEEESSDSEPEAKRARPGSPPQDGADEEAKTKAREAAWASFQALASTPSVTAESASAKLIKVEKRYLFAGKEVTEVVDVPEDSPDAKKWPMWTAHETGAGSTATSTSTTSTSETAPTPNIEESMPKKPPLKKPGPRKSKTSLAPLPGPSKAKKITTLEKSAMDWKAHLQSQEEPVVKDELEANRRGGGYLEKVEFLKRVDDRKGEALDTLKSNKRRRG</sequence>